<sequence>MYKHTVMASLMLALLANSTATAWADSATIQGTISSSNNAVQGKVMTEDSSAQGKAPMNNIPSQPLMSSGDQATTGKSLPASFVASRQLAAITRLNLSDVQSRAVTDSFNLALLRIKLYALESKRSDLKTQTNRISTSQTIDSYTLPNSPEKILGNVNYEIPSDATPEQLFWLGPTIETNTVINGLMSGIKDIINGMNDLMKSQRDELEVAIKQLERDGWNTELDLEEAKEGIKLQMTGQYVYLLSLQKQMELHEEALQLLDKERSRLQALQGQGVAAADDSRGLRLEISKQTRELEVQRSNYRLALFQLCFDLGIRYDPDIILEDIALDEATLTNRKVTEEILARSYEMKRKWNELKQASWEHGNTKIANSDGKSYLSANVQLASKQTEQANAQLTKYINTTYAEADNAYEQYKNAQLDANDATADYDALQRRFQLGIVPLHDLNQSSYLRQKADMKVILLRLQYFIIISKVEAMERGFILAGGTEVAVVEQ</sequence>
<dbReference type="STRING" id="494026.PGLA_14915"/>
<evidence type="ECO:0000313" key="4">
    <source>
        <dbReference type="EMBL" id="OAB41884.1"/>
    </source>
</evidence>
<feature type="chain" id="PRO_5007898426" description="Transporter" evidence="3">
    <location>
        <begin position="25"/>
        <end position="492"/>
    </location>
</feature>
<evidence type="ECO:0000256" key="1">
    <source>
        <dbReference type="SAM" id="Coils"/>
    </source>
</evidence>
<feature type="compositionally biased region" description="Polar residues" evidence="2">
    <location>
        <begin position="59"/>
        <end position="73"/>
    </location>
</feature>
<protein>
    <recommendedName>
        <fullName evidence="6">Transporter</fullName>
    </recommendedName>
</protein>
<dbReference type="SUPFAM" id="SSF56954">
    <property type="entry name" value="Outer membrane efflux proteins (OEP)"/>
    <property type="match status" value="1"/>
</dbReference>
<dbReference type="AlphaFoldDB" id="A0A168KDW6"/>
<name>A0A168KDW6_9BACL</name>
<dbReference type="Proteomes" id="UP000076967">
    <property type="component" value="Unassembled WGS sequence"/>
</dbReference>
<reference evidence="4 5" key="1">
    <citation type="submission" date="2016-03" db="EMBL/GenBank/DDBJ databases">
        <title>Draft genome sequence of Paenibacillus glacialis DSM 22343.</title>
        <authorList>
            <person name="Shin S.-K."/>
            <person name="Yi H."/>
        </authorList>
    </citation>
    <scope>NUCLEOTIDE SEQUENCE [LARGE SCALE GENOMIC DNA]</scope>
    <source>
        <strain evidence="4 5">DSM 22343</strain>
    </source>
</reference>
<gene>
    <name evidence="4" type="ORF">PGLA_14915</name>
</gene>
<evidence type="ECO:0000256" key="3">
    <source>
        <dbReference type="SAM" id="SignalP"/>
    </source>
</evidence>
<feature type="signal peptide" evidence="3">
    <location>
        <begin position="1"/>
        <end position="24"/>
    </location>
</feature>
<feature type="coiled-coil region" evidence="1">
    <location>
        <begin position="406"/>
        <end position="433"/>
    </location>
</feature>
<proteinExistence type="predicted"/>
<keyword evidence="1" id="KW-0175">Coiled coil</keyword>
<accession>A0A168KDW6</accession>
<dbReference type="EMBL" id="LVJH01000026">
    <property type="protein sequence ID" value="OAB41884.1"/>
    <property type="molecule type" value="Genomic_DNA"/>
</dbReference>
<keyword evidence="5" id="KW-1185">Reference proteome</keyword>
<feature type="coiled-coil region" evidence="1">
    <location>
        <begin position="243"/>
        <end position="273"/>
    </location>
</feature>
<feature type="region of interest" description="Disordered" evidence="2">
    <location>
        <begin position="40"/>
        <end position="73"/>
    </location>
</feature>
<comment type="caution">
    <text evidence="4">The sequence shown here is derived from an EMBL/GenBank/DDBJ whole genome shotgun (WGS) entry which is preliminary data.</text>
</comment>
<dbReference type="Gene3D" id="1.20.1600.10">
    <property type="entry name" value="Outer membrane efflux proteins (OEP)"/>
    <property type="match status" value="1"/>
</dbReference>
<keyword evidence="3" id="KW-0732">Signal</keyword>
<evidence type="ECO:0008006" key="6">
    <source>
        <dbReference type="Google" id="ProtNLM"/>
    </source>
</evidence>
<evidence type="ECO:0000256" key="2">
    <source>
        <dbReference type="SAM" id="MobiDB-lite"/>
    </source>
</evidence>
<evidence type="ECO:0000313" key="5">
    <source>
        <dbReference type="Proteomes" id="UP000076967"/>
    </source>
</evidence>
<organism evidence="4 5">
    <name type="scientific">Paenibacillus glacialis</name>
    <dbReference type="NCBI Taxonomy" id="494026"/>
    <lineage>
        <taxon>Bacteria</taxon>
        <taxon>Bacillati</taxon>
        <taxon>Bacillota</taxon>
        <taxon>Bacilli</taxon>
        <taxon>Bacillales</taxon>
        <taxon>Paenibacillaceae</taxon>
        <taxon>Paenibacillus</taxon>
    </lineage>
</organism>